<evidence type="ECO:0000313" key="7">
    <source>
        <dbReference type="Proteomes" id="UP001188597"/>
    </source>
</evidence>
<dbReference type="InterPro" id="IPR045113">
    <property type="entry name" value="Rpb7-like"/>
</dbReference>
<dbReference type="InterPro" id="IPR036898">
    <property type="entry name" value="RNA_pol_Rpb7-like_N_sf"/>
</dbReference>
<dbReference type="InterPro" id="IPR012340">
    <property type="entry name" value="NA-bd_OB-fold"/>
</dbReference>
<comment type="subcellular location">
    <subcellularLocation>
        <location evidence="1 4">Nucleus</location>
    </subcellularLocation>
</comment>
<feature type="signal peptide" evidence="5">
    <location>
        <begin position="1"/>
        <end position="22"/>
    </location>
</feature>
<keyword evidence="5" id="KW-0732">Signal</keyword>
<evidence type="ECO:0000256" key="2">
    <source>
        <dbReference type="ARBA" id="ARBA00022478"/>
    </source>
</evidence>
<dbReference type="EMBL" id="JAVXUP010001736">
    <property type="protein sequence ID" value="KAK3008595.1"/>
    <property type="molecule type" value="Genomic_DNA"/>
</dbReference>
<protein>
    <recommendedName>
        <fullName evidence="4">DNA-directed RNA polymerase subunit</fullName>
    </recommendedName>
</protein>
<comment type="caution">
    <text evidence="6">The sequence shown here is derived from an EMBL/GenBank/DDBJ whole genome shotgun (WGS) entry which is preliminary data.</text>
</comment>
<proteinExistence type="predicted"/>
<evidence type="ECO:0000256" key="5">
    <source>
        <dbReference type="SAM" id="SignalP"/>
    </source>
</evidence>
<evidence type="ECO:0000256" key="1">
    <source>
        <dbReference type="ARBA" id="ARBA00004123"/>
    </source>
</evidence>
<keyword evidence="2 4" id="KW-0240">DNA-directed RNA polymerase</keyword>
<evidence type="ECO:0000313" key="6">
    <source>
        <dbReference type="EMBL" id="KAK3008595.1"/>
    </source>
</evidence>
<evidence type="ECO:0000256" key="4">
    <source>
        <dbReference type="RuleBase" id="RU369086"/>
    </source>
</evidence>
<dbReference type="AlphaFoldDB" id="A0AA89AN14"/>
<accession>A0AA89AN14</accession>
<dbReference type="Proteomes" id="UP001188597">
    <property type="component" value="Unassembled WGS sequence"/>
</dbReference>
<keyword evidence="4" id="KW-0539">Nucleus</keyword>
<dbReference type="GO" id="GO:0003727">
    <property type="term" value="F:single-stranded RNA binding"/>
    <property type="evidence" value="ECO:0007669"/>
    <property type="project" value="TreeGrafter"/>
</dbReference>
<dbReference type="GO" id="GO:0000428">
    <property type="term" value="C:DNA-directed RNA polymerase complex"/>
    <property type="evidence" value="ECO:0007669"/>
    <property type="project" value="UniProtKB-KW"/>
</dbReference>
<dbReference type="GO" id="GO:0006352">
    <property type="term" value="P:DNA-templated transcription initiation"/>
    <property type="evidence" value="ECO:0007669"/>
    <property type="project" value="UniProtKB-UniRule"/>
</dbReference>
<feature type="chain" id="PRO_5041724194" description="DNA-directed RNA polymerase subunit" evidence="5">
    <location>
        <begin position="23"/>
        <end position="359"/>
    </location>
</feature>
<sequence>MVAPSLIVTCLLKHMLHWKAMARHGYSLAVTKLKSIGDGQFEELSGFVLFPVAFNCRTFLPVDGEVMLGVVYKISRPGAFLKCGPMNYIYLSAQKMPDYHYVDGEKPHFLDDNLSRIEDGVVIRFVVFCKRWGNQVRDIGREFMILASLEGDSLGPISLPGTDGLELETKINMLHEVECYYHVPIPAKDIDKNGKVALSSVATCLLKCVLELKAVERCGYFLAITKLKSIGKRYEFSGSYYFRVDFNRRTFLPVDGEIMVGVVYKICRSGAFLKCRPMNYVFLPASEMPSFHFVDGENPHFLADNLIRIENGVMIRFEAFAVRWKEKIRHIRMEFLIIASLEGDGLGPISLPGSDEMHF</sequence>
<keyword evidence="7" id="KW-1185">Reference proteome</keyword>
<dbReference type="PANTHER" id="PTHR12709:SF6">
    <property type="entry name" value="DNA-DIRECTED RNA POLYMERASE SUBUNIT 7-LIKE PROTEIN"/>
    <property type="match status" value="1"/>
</dbReference>
<comment type="function">
    <text evidence="4">DNA-dependent RNA polymerase which catalyzes the transcription of DNA into RNA using the four ribonucleoside triphosphates as substrates.</text>
</comment>
<dbReference type="SUPFAM" id="SSF50249">
    <property type="entry name" value="Nucleic acid-binding proteins"/>
    <property type="match status" value="2"/>
</dbReference>
<reference evidence="6" key="1">
    <citation type="submission" date="2022-12" db="EMBL/GenBank/DDBJ databases">
        <title>Draft genome assemblies for two species of Escallonia (Escalloniales).</title>
        <authorList>
            <person name="Chanderbali A."/>
            <person name="Dervinis C."/>
            <person name="Anghel I."/>
            <person name="Soltis D."/>
            <person name="Soltis P."/>
            <person name="Zapata F."/>
        </authorList>
    </citation>
    <scope>NUCLEOTIDE SEQUENCE</scope>
    <source>
        <strain evidence="6">UCBG64.0493</strain>
        <tissue evidence="6">Leaf</tissue>
    </source>
</reference>
<evidence type="ECO:0000256" key="3">
    <source>
        <dbReference type="ARBA" id="ARBA00023163"/>
    </source>
</evidence>
<gene>
    <name evidence="6" type="ORF">RJ639_014714</name>
</gene>
<dbReference type="GO" id="GO:0003697">
    <property type="term" value="F:single-stranded DNA binding"/>
    <property type="evidence" value="ECO:0007669"/>
    <property type="project" value="TreeGrafter"/>
</dbReference>
<organism evidence="6 7">
    <name type="scientific">Escallonia herrerae</name>
    <dbReference type="NCBI Taxonomy" id="1293975"/>
    <lineage>
        <taxon>Eukaryota</taxon>
        <taxon>Viridiplantae</taxon>
        <taxon>Streptophyta</taxon>
        <taxon>Embryophyta</taxon>
        <taxon>Tracheophyta</taxon>
        <taxon>Spermatophyta</taxon>
        <taxon>Magnoliopsida</taxon>
        <taxon>eudicotyledons</taxon>
        <taxon>Gunneridae</taxon>
        <taxon>Pentapetalae</taxon>
        <taxon>asterids</taxon>
        <taxon>campanulids</taxon>
        <taxon>Escalloniales</taxon>
        <taxon>Escalloniaceae</taxon>
        <taxon>Escallonia</taxon>
    </lineage>
</organism>
<dbReference type="GO" id="GO:0005634">
    <property type="term" value="C:nucleus"/>
    <property type="evidence" value="ECO:0007669"/>
    <property type="project" value="UniProtKB-SubCell"/>
</dbReference>
<dbReference type="Gene3D" id="3.30.1490.120">
    <property type="entry name" value="RNA polymerase Rpb7-like, N-terminal domain"/>
    <property type="match status" value="2"/>
</dbReference>
<keyword evidence="3 4" id="KW-0804">Transcription</keyword>
<dbReference type="Gene3D" id="2.40.50.140">
    <property type="entry name" value="Nucleic acid-binding proteins"/>
    <property type="match status" value="2"/>
</dbReference>
<dbReference type="PANTHER" id="PTHR12709">
    <property type="entry name" value="DNA-DIRECTED RNA POLYMERASE II, III"/>
    <property type="match status" value="1"/>
</dbReference>
<name>A0AA89AN14_9ASTE</name>